<dbReference type="InterPro" id="IPR000743">
    <property type="entry name" value="Glyco_hydro_28"/>
</dbReference>
<dbReference type="PANTHER" id="PTHR31375">
    <property type="match status" value="1"/>
</dbReference>
<evidence type="ECO:0000313" key="11">
    <source>
        <dbReference type="Proteomes" id="UP000238479"/>
    </source>
</evidence>
<proteinExistence type="inferred from homology"/>
<dbReference type="InterPro" id="IPR012334">
    <property type="entry name" value="Pectin_lyas_fold"/>
</dbReference>
<comment type="similarity">
    <text evidence="2 8">Belongs to the glycosyl hydrolase 28 family.</text>
</comment>
<gene>
    <name evidence="10" type="ORF">RchiOBHm_Chr4g0399411</name>
</gene>
<evidence type="ECO:0000256" key="5">
    <source>
        <dbReference type="ARBA" id="ARBA00022801"/>
    </source>
</evidence>
<dbReference type="STRING" id="74649.A0A2P6QSK0"/>
<dbReference type="GO" id="GO:0071555">
    <property type="term" value="P:cell wall organization"/>
    <property type="evidence" value="ECO:0007669"/>
    <property type="project" value="UniProtKB-KW"/>
</dbReference>
<dbReference type="EC" id="3.2.1.15" evidence="10"/>
<evidence type="ECO:0000313" key="10">
    <source>
        <dbReference type="EMBL" id="PRQ37154.1"/>
    </source>
</evidence>
<dbReference type="Proteomes" id="UP000238479">
    <property type="component" value="Chromosome 4"/>
</dbReference>
<feature type="chain" id="PRO_5015153066" evidence="9">
    <location>
        <begin position="18"/>
        <end position="411"/>
    </location>
</feature>
<evidence type="ECO:0000256" key="4">
    <source>
        <dbReference type="ARBA" id="ARBA00022525"/>
    </source>
</evidence>
<dbReference type="OMA" id="CISENAV"/>
<keyword evidence="3" id="KW-0134">Cell wall</keyword>
<evidence type="ECO:0000256" key="2">
    <source>
        <dbReference type="ARBA" id="ARBA00008834"/>
    </source>
</evidence>
<keyword evidence="4" id="KW-0964">Secreted</keyword>
<keyword evidence="11" id="KW-1185">Reference proteome</keyword>
<keyword evidence="5 8" id="KW-0378">Hydrolase</keyword>
<keyword evidence="9" id="KW-0732">Signal</keyword>
<dbReference type="SUPFAM" id="SSF51126">
    <property type="entry name" value="Pectin lyase-like"/>
    <property type="match status" value="1"/>
</dbReference>
<evidence type="ECO:0000256" key="6">
    <source>
        <dbReference type="ARBA" id="ARBA00023295"/>
    </source>
</evidence>
<comment type="subcellular location">
    <subcellularLocation>
        <location evidence="1">Secreted</location>
        <location evidence="1">Cell wall</location>
    </subcellularLocation>
</comment>
<dbReference type="Gene3D" id="2.160.20.10">
    <property type="entry name" value="Single-stranded right-handed beta-helix, Pectin lyase-like"/>
    <property type="match status" value="1"/>
</dbReference>
<evidence type="ECO:0000256" key="7">
    <source>
        <dbReference type="ARBA" id="ARBA00023316"/>
    </source>
</evidence>
<reference evidence="10 11" key="1">
    <citation type="journal article" date="2018" name="Nat. Genet.">
        <title>The Rosa genome provides new insights in the design of modern roses.</title>
        <authorList>
            <person name="Bendahmane M."/>
        </authorList>
    </citation>
    <scope>NUCLEOTIDE SEQUENCE [LARGE SCALE GENOMIC DNA]</scope>
    <source>
        <strain evidence="11">cv. Old Blush</strain>
    </source>
</reference>
<organism evidence="10 11">
    <name type="scientific">Rosa chinensis</name>
    <name type="common">China rose</name>
    <dbReference type="NCBI Taxonomy" id="74649"/>
    <lineage>
        <taxon>Eukaryota</taxon>
        <taxon>Viridiplantae</taxon>
        <taxon>Streptophyta</taxon>
        <taxon>Embryophyta</taxon>
        <taxon>Tracheophyta</taxon>
        <taxon>Spermatophyta</taxon>
        <taxon>Magnoliopsida</taxon>
        <taxon>eudicotyledons</taxon>
        <taxon>Gunneridae</taxon>
        <taxon>Pentapetalae</taxon>
        <taxon>rosids</taxon>
        <taxon>fabids</taxon>
        <taxon>Rosales</taxon>
        <taxon>Rosaceae</taxon>
        <taxon>Rosoideae</taxon>
        <taxon>Rosoideae incertae sedis</taxon>
        <taxon>Rosa</taxon>
    </lineage>
</organism>
<dbReference type="Gramene" id="PRQ37154">
    <property type="protein sequence ID" value="PRQ37154"/>
    <property type="gene ID" value="RchiOBHm_Chr4g0399411"/>
</dbReference>
<dbReference type="EMBL" id="PDCK01000042">
    <property type="protein sequence ID" value="PRQ37154.1"/>
    <property type="molecule type" value="Genomic_DNA"/>
</dbReference>
<dbReference type="GO" id="GO:0005975">
    <property type="term" value="P:carbohydrate metabolic process"/>
    <property type="evidence" value="ECO:0007669"/>
    <property type="project" value="InterPro"/>
</dbReference>
<dbReference type="InterPro" id="IPR011050">
    <property type="entry name" value="Pectin_lyase_fold/virulence"/>
</dbReference>
<dbReference type="AlphaFoldDB" id="A0A2P6QSK0"/>
<accession>A0A2P6QSK0</accession>
<feature type="signal peptide" evidence="9">
    <location>
        <begin position="1"/>
        <end position="17"/>
    </location>
</feature>
<comment type="caution">
    <text evidence="10">The sequence shown here is derived from an EMBL/GenBank/DDBJ whole genome shotgun (WGS) entry which is preliminary data.</text>
</comment>
<keyword evidence="6 8" id="KW-0326">Glycosidase</keyword>
<evidence type="ECO:0000256" key="3">
    <source>
        <dbReference type="ARBA" id="ARBA00022512"/>
    </source>
</evidence>
<keyword evidence="7" id="KW-0961">Cell wall biogenesis/degradation</keyword>
<evidence type="ECO:0000256" key="8">
    <source>
        <dbReference type="RuleBase" id="RU361169"/>
    </source>
</evidence>
<dbReference type="Pfam" id="PF00295">
    <property type="entry name" value="Glyco_hydro_28"/>
    <property type="match status" value="2"/>
</dbReference>
<name>A0A2P6QSK0_ROSCH</name>
<evidence type="ECO:0000256" key="1">
    <source>
        <dbReference type="ARBA" id="ARBA00004191"/>
    </source>
</evidence>
<evidence type="ECO:0000256" key="9">
    <source>
        <dbReference type="SAM" id="SignalP"/>
    </source>
</evidence>
<dbReference type="GO" id="GO:0004650">
    <property type="term" value="F:polygalacturonase activity"/>
    <property type="evidence" value="ECO:0007669"/>
    <property type="project" value="UniProtKB-EC"/>
</dbReference>
<protein>
    <submittedName>
        <fullName evidence="10">Putative polygalacturonase</fullName>
        <ecNumber evidence="10">3.2.1.15</ecNumber>
    </submittedName>
</protein>
<sequence>MGLLSLLTSVLISWIVASPRFGNGLCYGQNRTLNVLDFGASGDGIADDTEAFLNAWKTLCETGQTLNIPAGKTFVVKPLQLVGPCKSNNVGIQIDGNIVGPSTLSEWADACKIGQCWLCFLNVKGLVIKGEGLINGNGPIWWKQETQSINDTDMTCKPPTALNFHKCDQLQLFGFTSRDSPRAHIFIHSSNGVRISNIHLSAPEKSPNTDGIDISLSSQVTIQDSFIGTGQDPATTDNVEQVHFQNCICNKSTNCARIKTWMGGSGYARAIFFRQMILEQSQNPIIIDQHYCNGGHNCPAKTGAVKVSNVTFSGITGTSASEQAITLDCSDLGCTDILMDHVNITSASGLPLRSVCNKASGKASFTSPPIPCLSSNGSLSSVIAPISVNLLRPNHSYLSYFGIHAHKTIKA</sequence>